<gene>
    <name evidence="2" type="ORF">GUITHDRAFT_102556</name>
</gene>
<dbReference type="SUPFAM" id="SSF47473">
    <property type="entry name" value="EF-hand"/>
    <property type="match status" value="1"/>
</dbReference>
<name>L1JUF9_GUITC</name>
<dbReference type="KEGG" id="gtt:GUITHDRAFT_102556"/>
<dbReference type="EnsemblProtists" id="EKX51944">
    <property type="protein sequence ID" value="EKX51944"/>
    <property type="gene ID" value="GUITHDRAFT_102556"/>
</dbReference>
<evidence type="ECO:0000313" key="4">
    <source>
        <dbReference type="Proteomes" id="UP000011087"/>
    </source>
</evidence>
<proteinExistence type="predicted"/>
<dbReference type="Proteomes" id="UP000011087">
    <property type="component" value="Unassembled WGS sequence"/>
</dbReference>
<evidence type="ECO:0000256" key="1">
    <source>
        <dbReference type="SAM" id="MobiDB-lite"/>
    </source>
</evidence>
<reference evidence="2 4" key="1">
    <citation type="journal article" date="2012" name="Nature">
        <title>Algal genomes reveal evolutionary mosaicism and the fate of nucleomorphs.</title>
        <authorList>
            <consortium name="DOE Joint Genome Institute"/>
            <person name="Curtis B.A."/>
            <person name="Tanifuji G."/>
            <person name="Burki F."/>
            <person name="Gruber A."/>
            <person name="Irimia M."/>
            <person name="Maruyama S."/>
            <person name="Arias M.C."/>
            <person name="Ball S.G."/>
            <person name="Gile G.H."/>
            <person name="Hirakawa Y."/>
            <person name="Hopkins J.F."/>
            <person name="Kuo A."/>
            <person name="Rensing S.A."/>
            <person name="Schmutz J."/>
            <person name="Symeonidi A."/>
            <person name="Elias M."/>
            <person name="Eveleigh R.J."/>
            <person name="Herman E.K."/>
            <person name="Klute M.J."/>
            <person name="Nakayama T."/>
            <person name="Obornik M."/>
            <person name="Reyes-Prieto A."/>
            <person name="Armbrust E.V."/>
            <person name="Aves S.J."/>
            <person name="Beiko R.G."/>
            <person name="Coutinho P."/>
            <person name="Dacks J.B."/>
            <person name="Durnford D.G."/>
            <person name="Fast N.M."/>
            <person name="Green B.R."/>
            <person name="Grisdale C.J."/>
            <person name="Hempel F."/>
            <person name="Henrissat B."/>
            <person name="Hoppner M.P."/>
            <person name="Ishida K."/>
            <person name="Kim E."/>
            <person name="Koreny L."/>
            <person name="Kroth P.G."/>
            <person name="Liu Y."/>
            <person name="Malik S.B."/>
            <person name="Maier U.G."/>
            <person name="McRose D."/>
            <person name="Mock T."/>
            <person name="Neilson J.A."/>
            <person name="Onodera N.T."/>
            <person name="Poole A.M."/>
            <person name="Pritham E.J."/>
            <person name="Richards T.A."/>
            <person name="Rocap G."/>
            <person name="Roy S.W."/>
            <person name="Sarai C."/>
            <person name="Schaack S."/>
            <person name="Shirato S."/>
            <person name="Slamovits C.H."/>
            <person name="Spencer D.F."/>
            <person name="Suzuki S."/>
            <person name="Worden A.Z."/>
            <person name="Zauner S."/>
            <person name="Barry K."/>
            <person name="Bell C."/>
            <person name="Bharti A.K."/>
            <person name="Crow J.A."/>
            <person name="Grimwood J."/>
            <person name="Kramer R."/>
            <person name="Lindquist E."/>
            <person name="Lucas S."/>
            <person name="Salamov A."/>
            <person name="McFadden G.I."/>
            <person name="Lane C.E."/>
            <person name="Keeling P.J."/>
            <person name="Gray M.W."/>
            <person name="Grigoriev I.V."/>
            <person name="Archibald J.M."/>
        </authorList>
    </citation>
    <scope>NUCLEOTIDE SEQUENCE</scope>
    <source>
        <strain evidence="2 4">CCMP2712</strain>
    </source>
</reference>
<evidence type="ECO:0008006" key="5">
    <source>
        <dbReference type="Google" id="ProtNLM"/>
    </source>
</evidence>
<dbReference type="PaxDb" id="55529-EKX51944"/>
<feature type="compositionally biased region" description="Basic and acidic residues" evidence="1">
    <location>
        <begin position="679"/>
        <end position="699"/>
    </location>
</feature>
<feature type="region of interest" description="Disordered" evidence="1">
    <location>
        <begin position="668"/>
        <end position="699"/>
    </location>
</feature>
<accession>L1JUF9</accession>
<dbReference type="GeneID" id="17308450"/>
<dbReference type="InterPro" id="IPR011992">
    <property type="entry name" value="EF-hand-dom_pair"/>
</dbReference>
<dbReference type="RefSeq" id="XP_005838924.1">
    <property type="nucleotide sequence ID" value="XM_005838867.1"/>
</dbReference>
<protein>
    <recommendedName>
        <fullName evidence="5">EF-hand domain-containing protein</fullName>
    </recommendedName>
</protein>
<dbReference type="AlphaFoldDB" id="L1JUF9"/>
<dbReference type="EMBL" id="JH992974">
    <property type="protein sequence ID" value="EKX51944.1"/>
    <property type="molecule type" value="Genomic_DNA"/>
</dbReference>
<sequence length="699" mass="80626">MAGDERGEGLEERCTERGMFYRVSRSNTPVMDFDSRLSLSKLRSHFQSPSATPRTMVTTSRSVDNTDVSNGDTLRRKTLVPKLDTTRFDWINSQLEGLRYKHLRHLPVTTRRWMGSPNQQQMKTARSDGSSLLHYEQRKIKLSNNIVEKGVLKVKDDEVIELTRLNKKILFMLGMREGEIADLYTRIEKNEDDLLFFEPAPGSAARSSSPYFNDIDYSAKKMNKDLVDLERDLQVKIRYSDRMQTLVSNAADLARQRVEFEAANRPTFAEAQSQTVCDAKDVEMLFAVEEVTSQSEDPEDMMNLIRKEHQSRRFHAGVPRAFRNVVMDSRSWFAQRDAREATIKMKKEQLDAQIMVYYFTKRDCDVNDELLGKDKSSLTDFLLEYHLYRSDSKADYMLDLSPSHDVLTLMQFTRPDEHARVSHARIFARLSGMSLSGKEGTALPQETLEFVLDVVYFLHEFYGEQVAGLMWRQRAETKALKDVEIFANRTRKVSPASNLFVAAYKEKEKIMFKKSLVCRVVKEALLLRANIVWSQGDNLSFHEANRLMNLEQALDFSISHYEAVRTMRRRALMDKYKNYIDGEGVITCKQFHSIMQEIDNEVPEAQIDRMFRKIAVESGPTNLIDAEVFCDVLQENKFDRPAEIGVKVVNPYVYTRKQPVEVVETEKVTAKKKGKGKTKVKEKTAEEQDEVHAGEETVT</sequence>
<dbReference type="HOGENOM" id="CLU_394557_0_0_1"/>
<organism evidence="2">
    <name type="scientific">Guillardia theta (strain CCMP2712)</name>
    <name type="common">Cryptophyte</name>
    <dbReference type="NCBI Taxonomy" id="905079"/>
    <lineage>
        <taxon>Eukaryota</taxon>
        <taxon>Cryptophyceae</taxon>
        <taxon>Pyrenomonadales</taxon>
        <taxon>Geminigeraceae</taxon>
        <taxon>Guillardia</taxon>
    </lineage>
</organism>
<reference evidence="4" key="2">
    <citation type="submission" date="2012-11" db="EMBL/GenBank/DDBJ databases">
        <authorList>
            <person name="Kuo A."/>
            <person name="Curtis B.A."/>
            <person name="Tanifuji G."/>
            <person name="Burki F."/>
            <person name="Gruber A."/>
            <person name="Irimia M."/>
            <person name="Maruyama S."/>
            <person name="Arias M.C."/>
            <person name="Ball S.G."/>
            <person name="Gile G.H."/>
            <person name="Hirakawa Y."/>
            <person name="Hopkins J.F."/>
            <person name="Rensing S.A."/>
            <person name="Schmutz J."/>
            <person name="Symeonidi A."/>
            <person name="Elias M."/>
            <person name="Eveleigh R.J."/>
            <person name="Herman E.K."/>
            <person name="Klute M.J."/>
            <person name="Nakayama T."/>
            <person name="Obornik M."/>
            <person name="Reyes-Prieto A."/>
            <person name="Armbrust E.V."/>
            <person name="Aves S.J."/>
            <person name="Beiko R.G."/>
            <person name="Coutinho P."/>
            <person name="Dacks J.B."/>
            <person name="Durnford D.G."/>
            <person name="Fast N.M."/>
            <person name="Green B.R."/>
            <person name="Grisdale C."/>
            <person name="Hempe F."/>
            <person name="Henrissat B."/>
            <person name="Hoppner M.P."/>
            <person name="Ishida K.-I."/>
            <person name="Kim E."/>
            <person name="Koreny L."/>
            <person name="Kroth P.G."/>
            <person name="Liu Y."/>
            <person name="Malik S.-B."/>
            <person name="Maier U.G."/>
            <person name="McRose D."/>
            <person name="Mock T."/>
            <person name="Neilson J.A."/>
            <person name="Onodera N.T."/>
            <person name="Poole A.M."/>
            <person name="Pritham E.J."/>
            <person name="Richards T.A."/>
            <person name="Rocap G."/>
            <person name="Roy S.W."/>
            <person name="Sarai C."/>
            <person name="Schaack S."/>
            <person name="Shirato S."/>
            <person name="Slamovits C.H."/>
            <person name="Spencer D.F."/>
            <person name="Suzuki S."/>
            <person name="Worden A.Z."/>
            <person name="Zauner S."/>
            <person name="Barry K."/>
            <person name="Bell C."/>
            <person name="Bharti A.K."/>
            <person name="Crow J.A."/>
            <person name="Grimwood J."/>
            <person name="Kramer R."/>
            <person name="Lindquist E."/>
            <person name="Lucas S."/>
            <person name="Salamov A."/>
            <person name="McFadden G.I."/>
            <person name="Lane C.E."/>
            <person name="Keeling P.J."/>
            <person name="Gray M.W."/>
            <person name="Grigoriev I.V."/>
            <person name="Archibald J.M."/>
        </authorList>
    </citation>
    <scope>NUCLEOTIDE SEQUENCE</scope>
    <source>
        <strain evidence="4">CCMP2712</strain>
    </source>
</reference>
<reference evidence="3" key="3">
    <citation type="submission" date="2016-03" db="UniProtKB">
        <authorList>
            <consortium name="EnsemblProtists"/>
        </authorList>
    </citation>
    <scope>IDENTIFICATION</scope>
</reference>
<evidence type="ECO:0000313" key="2">
    <source>
        <dbReference type="EMBL" id="EKX51944.1"/>
    </source>
</evidence>
<evidence type="ECO:0000313" key="3">
    <source>
        <dbReference type="EnsemblProtists" id="EKX51944"/>
    </source>
</evidence>
<keyword evidence="4" id="KW-1185">Reference proteome</keyword>